<dbReference type="GO" id="GO:1900376">
    <property type="term" value="P:regulation of secondary metabolite biosynthetic process"/>
    <property type="evidence" value="ECO:0007669"/>
    <property type="project" value="TreeGrafter"/>
</dbReference>
<dbReference type="GO" id="GO:0000976">
    <property type="term" value="F:transcription cis-regulatory region binding"/>
    <property type="evidence" value="ECO:0007669"/>
    <property type="project" value="TreeGrafter"/>
</dbReference>
<keyword evidence="1" id="KW-0862">Zinc</keyword>
<dbReference type="Proteomes" id="UP000192393">
    <property type="component" value="Unassembled WGS sequence"/>
</dbReference>
<dbReference type="GO" id="GO:0003700">
    <property type="term" value="F:DNA-binding transcription factor activity"/>
    <property type="evidence" value="ECO:0007669"/>
    <property type="project" value="InterPro"/>
</dbReference>
<dbReference type="RefSeq" id="WP_245828422.1">
    <property type="nucleotide sequence ID" value="NZ_FWXS01000002.1"/>
</dbReference>
<evidence type="ECO:0000313" key="2">
    <source>
        <dbReference type="EMBL" id="SMC44918.1"/>
    </source>
</evidence>
<comment type="cofactor">
    <cofactor evidence="1">
        <name>Zn(2+)</name>
        <dbReference type="ChEBI" id="CHEBI:29105"/>
    </cofactor>
    <text evidence="1">Binds 1 zinc ion per subunit.</text>
</comment>
<proteinExistence type="predicted"/>
<gene>
    <name evidence="2" type="ORF">SAMN06296427_102262</name>
</gene>
<dbReference type="PANTHER" id="PTHR33202">
    <property type="entry name" value="ZINC UPTAKE REGULATION PROTEIN"/>
    <property type="match status" value="1"/>
</dbReference>
<sequence>MEIKRRNTPAKEMVLKILQDSDNALSQDMIEKELKGITNRVTVYRILNSFCEDGLVHKVTSEAGKNYFALCKDCENQKHTHNHIHFQCVKCSKVECLNQRIEVSLPKGYQFINMNNIVSGICKNCH</sequence>
<feature type="binding site" evidence="1">
    <location>
        <position position="122"/>
    </location>
    <ligand>
        <name>Zn(2+)</name>
        <dbReference type="ChEBI" id="CHEBI:29105"/>
    </ligand>
</feature>
<dbReference type="GO" id="GO:0008270">
    <property type="term" value="F:zinc ion binding"/>
    <property type="evidence" value="ECO:0007669"/>
    <property type="project" value="TreeGrafter"/>
</dbReference>
<organism evidence="2 3">
    <name type="scientific">Moheibacter sediminis</name>
    <dbReference type="NCBI Taxonomy" id="1434700"/>
    <lineage>
        <taxon>Bacteria</taxon>
        <taxon>Pseudomonadati</taxon>
        <taxon>Bacteroidota</taxon>
        <taxon>Flavobacteriia</taxon>
        <taxon>Flavobacteriales</taxon>
        <taxon>Weeksellaceae</taxon>
        <taxon>Moheibacter</taxon>
    </lineage>
</organism>
<dbReference type="Gene3D" id="1.10.10.10">
    <property type="entry name" value="Winged helix-like DNA-binding domain superfamily/Winged helix DNA-binding domain"/>
    <property type="match status" value="1"/>
</dbReference>
<evidence type="ECO:0000256" key="1">
    <source>
        <dbReference type="PIRSR" id="PIRSR602481-1"/>
    </source>
</evidence>
<name>A0A1W1ZAD5_9FLAO</name>
<dbReference type="InterPro" id="IPR036388">
    <property type="entry name" value="WH-like_DNA-bd_sf"/>
</dbReference>
<dbReference type="InterPro" id="IPR002481">
    <property type="entry name" value="FUR"/>
</dbReference>
<dbReference type="SUPFAM" id="SSF46785">
    <property type="entry name" value="Winged helix' DNA-binding domain"/>
    <property type="match status" value="1"/>
</dbReference>
<feature type="binding site" evidence="1">
    <location>
        <position position="88"/>
    </location>
    <ligand>
        <name>Zn(2+)</name>
        <dbReference type="ChEBI" id="CHEBI:29105"/>
    </ligand>
</feature>
<keyword evidence="1" id="KW-0479">Metal-binding</keyword>
<feature type="binding site" evidence="1">
    <location>
        <position position="91"/>
    </location>
    <ligand>
        <name>Zn(2+)</name>
        <dbReference type="ChEBI" id="CHEBI:29105"/>
    </ligand>
</feature>
<dbReference type="PANTHER" id="PTHR33202:SF22">
    <property type="entry name" value="HYDROGEN PEROXIDE SENSITIVE REPRESSOR"/>
    <property type="match status" value="1"/>
</dbReference>
<dbReference type="EMBL" id="FWXS01000002">
    <property type="protein sequence ID" value="SMC44918.1"/>
    <property type="molecule type" value="Genomic_DNA"/>
</dbReference>
<evidence type="ECO:0000313" key="3">
    <source>
        <dbReference type="Proteomes" id="UP000192393"/>
    </source>
</evidence>
<protein>
    <submittedName>
        <fullName evidence="2">Fur family transcriptional regulator, ferric uptake regulator</fullName>
    </submittedName>
</protein>
<keyword evidence="3" id="KW-1185">Reference proteome</keyword>
<dbReference type="AlphaFoldDB" id="A0A1W1ZAD5"/>
<dbReference type="STRING" id="1434700.SAMN06296427_102262"/>
<accession>A0A1W1ZAD5</accession>
<dbReference type="Pfam" id="PF01475">
    <property type="entry name" value="FUR"/>
    <property type="match status" value="1"/>
</dbReference>
<dbReference type="GO" id="GO:0045892">
    <property type="term" value="P:negative regulation of DNA-templated transcription"/>
    <property type="evidence" value="ECO:0007669"/>
    <property type="project" value="TreeGrafter"/>
</dbReference>
<reference evidence="2 3" key="1">
    <citation type="submission" date="2017-04" db="EMBL/GenBank/DDBJ databases">
        <authorList>
            <person name="Afonso C.L."/>
            <person name="Miller P.J."/>
            <person name="Scott M.A."/>
            <person name="Spackman E."/>
            <person name="Goraichik I."/>
            <person name="Dimitrov K.M."/>
            <person name="Suarez D.L."/>
            <person name="Swayne D.E."/>
        </authorList>
    </citation>
    <scope>NUCLEOTIDE SEQUENCE [LARGE SCALE GENOMIC DNA]</scope>
    <source>
        <strain evidence="2 3">CGMCC 1.12708</strain>
    </source>
</reference>
<dbReference type="InterPro" id="IPR036390">
    <property type="entry name" value="WH_DNA-bd_sf"/>
</dbReference>
<feature type="binding site" evidence="1">
    <location>
        <position position="125"/>
    </location>
    <ligand>
        <name>Zn(2+)</name>
        <dbReference type="ChEBI" id="CHEBI:29105"/>
    </ligand>
</feature>